<comment type="caution">
    <text evidence="5">The sequence shown here is derived from an EMBL/GenBank/DDBJ whole genome shotgun (WGS) entry which is preliminary data.</text>
</comment>
<organism evidence="5 6">
    <name type="scientific">Entamoeba histolytica</name>
    <dbReference type="NCBI Taxonomy" id="5759"/>
    <lineage>
        <taxon>Eukaryota</taxon>
        <taxon>Amoebozoa</taxon>
        <taxon>Evosea</taxon>
        <taxon>Archamoebae</taxon>
        <taxon>Mastigamoebida</taxon>
        <taxon>Entamoebidae</taxon>
        <taxon>Entamoeba</taxon>
    </lineage>
</organism>
<feature type="chain" id="PRO_5023858360" evidence="2">
    <location>
        <begin position="20"/>
        <end position="446"/>
    </location>
</feature>
<dbReference type="OMA" id="THDANAI"/>
<name>A0A5K1TU44_ENTHI</name>
<dbReference type="VEuPathDB" id="AmoebaDB:EHI7A_021120"/>
<keyword evidence="5" id="KW-0378">Hydrolase</keyword>
<dbReference type="SUPFAM" id="SSF54001">
    <property type="entry name" value="Cysteine proteinases"/>
    <property type="match status" value="1"/>
</dbReference>
<dbReference type="InterPro" id="IPR025660">
    <property type="entry name" value="Pept_his_AS"/>
</dbReference>
<dbReference type="VEuPathDB" id="AmoebaDB:EHI_181230"/>
<accession>A0A5K1TU44</accession>
<reference evidence="5 6" key="1">
    <citation type="submission" date="2016-05" db="EMBL/GenBank/DDBJ databases">
        <title>First whole genome sequencing of Entamoeba histolytica HM1:IMSS-clone-6.</title>
        <authorList>
            <person name="Mukherjee Avik.K."/>
            <person name="Izumyama S."/>
            <person name="Nakada-Tsukui K."/>
            <person name="Nozaki T."/>
        </authorList>
    </citation>
    <scope>NUCLEOTIDE SEQUENCE [LARGE SCALE GENOMIC DNA]</scope>
    <source>
        <strain evidence="5 6">HM1:IMSS clone 6</strain>
    </source>
</reference>
<sequence length="446" mass="50321">MTAIVVAFLLLVSNQKTQSIAFNLELPVDKLFIQFKTKYNKHYSLTEEQFRFQIFKNNLKNIKTLNEKRTQPSDAFHDINMYTDLIDEELPISKGMAIPVSSYDNEHFNSKELKKVEKPWNEVPPLPSGDNLPQNYAFCGEYVSKNTDRPKVDLCGEVFSQQNCGGCWAVSLANLAQYLYSNLTYQRYGCIKTPPKFSAQRFLDVTKTKATKRCCGGHPRDAVNAVKSFSLDADYPFVDGPNKNVCTIRGDQNPNVQIQMAITGYKTFGISKDQNMVLLLKKLLHHYGPFLVSVKVSGTGFSSYSSGIFSFPSSSICDTSSSSFMTDHEVVLMGWGIENGVEYFIIRNSWASGWGEGDNYIRIKTTNLCGIGWRIGDYVYPLNMIVYANTCKLDKYCSSCNISSNICSSCVSGYYLNSNNKCVKNTAKLVKYHSNSTYVQFYNHTI</sequence>
<dbReference type="Pfam" id="PF00112">
    <property type="entry name" value="Peptidase_C1"/>
    <property type="match status" value="1"/>
</dbReference>
<dbReference type="InterPro" id="IPR013201">
    <property type="entry name" value="Prot_inhib_I29"/>
</dbReference>
<dbReference type="AlphaFoldDB" id="A0A5K1TU44"/>
<dbReference type="CDD" id="cd02248">
    <property type="entry name" value="Peptidase_C1A"/>
    <property type="match status" value="1"/>
</dbReference>
<dbReference type="GO" id="GO:0006508">
    <property type="term" value="P:proteolysis"/>
    <property type="evidence" value="ECO:0007669"/>
    <property type="project" value="UniProtKB-KW"/>
</dbReference>
<evidence type="ECO:0000313" key="5">
    <source>
        <dbReference type="EMBL" id="GAT96871.1"/>
    </source>
</evidence>
<dbReference type="FunFam" id="3.90.70.10:FF:000246">
    <property type="entry name" value="Cysteine protease putative"/>
    <property type="match status" value="1"/>
</dbReference>
<keyword evidence="2" id="KW-0732">Signal</keyword>
<dbReference type="Proteomes" id="UP000078387">
    <property type="component" value="Unassembled WGS sequence"/>
</dbReference>
<keyword evidence="5" id="KW-0645">Protease</keyword>
<feature type="domain" description="Cathepsin propeptide inhibitor" evidence="4">
    <location>
        <begin position="32"/>
        <end position="90"/>
    </location>
</feature>
<dbReference type="VEuPathDB" id="AmoebaDB:KM1_026240"/>
<dbReference type="EMBL" id="BDEQ01000001">
    <property type="protein sequence ID" value="GAT96871.1"/>
    <property type="molecule type" value="Genomic_DNA"/>
</dbReference>
<feature type="signal peptide" evidence="2">
    <location>
        <begin position="1"/>
        <end position="19"/>
    </location>
</feature>
<dbReference type="Pfam" id="PF08246">
    <property type="entry name" value="Inhibitor_I29"/>
    <property type="match status" value="1"/>
</dbReference>
<dbReference type="VEuPathDB" id="AmoebaDB:EHI5A_026380"/>
<dbReference type="Gene3D" id="3.90.70.10">
    <property type="entry name" value="Cysteine proteinases"/>
    <property type="match status" value="1"/>
</dbReference>
<gene>
    <name evidence="5" type="ORF">CL6EHI_181230</name>
</gene>
<feature type="domain" description="Peptidase C1A papain C-terminal" evidence="3">
    <location>
        <begin position="149"/>
        <end position="382"/>
    </location>
</feature>
<dbReference type="InterPro" id="IPR013128">
    <property type="entry name" value="Peptidase_C1A"/>
</dbReference>
<evidence type="ECO:0000259" key="4">
    <source>
        <dbReference type="SMART" id="SM00848"/>
    </source>
</evidence>
<evidence type="ECO:0000259" key="3">
    <source>
        <dbReference type="SMART" id="SM00645"/>
    </source>
</evidence>
<dbReference type="SMART" id="SM00645">
    <property type="entry name" value="Pept_C1"/>
    <property type="match status" value="1"/>
</dbReference>
<evidence type="ECO:0000256" key="1">
    <source>
        <dbReference type="ARBA" id="ARBA00008455"/>
    </source>
</evidence>
<dbReference type="InterPro" id="IPR039417">
    <property type="entry name" value="Peptidase_C1A_papain-like"/>
</dbReference>
<dbReference type="VEuPathDB" id="AmoebaDB:EHI8A_014410"/>
<proteinExistence type="inferred from homology"/>
<dbReference type="SMART" id="SM00848">
    <property type="entry name" value="Inhibitor_I29"/>
    <property type="match status" value="1"/>
</dbReference>
<comment type="similarity">
    <text evidence="1">Belongs to the peptidase C1 family.</text>
</comment>
<protein>
    <submittedName>
        <fullName evidence="5">Cysteine protease putative</fullName>
    </submittedName>
</protein>
<evidence type="ECO:0000256" key="2">
    <source>
        <dbReference type="SAM" id="SignalP"/>
    </source>
</evidence>
<dbReference type="PROSITE" id="PS00639">
    <property type="entry name" value="THIOL_PROTEASE_HIS"/>
    <property type="match status" value="1"/>
</dbReference>
<dbReference type="InterPro" id="IPR000668">
    <property type="entry name" value="Peptidase_C1A_C"/>
</dbReference>
<dbReference type="InterPro" id="IPR038765">
    <property type="entry name" value="Papain-like_cys_pep_sf"/>
</dbReference>
<evidence type="ECO:0000313" key="6">
    <source>
        <dbReference type="Proteomes" id="UP000078387"/>
    </source>
</evidence>
<dbReference type="PANTHER" id="PTHR12411">
    <property type="entry name" value="CYSTEINE PROTEASE FAMILY C1-RELATED"/>
    <property type="match status" value="1"/>
</dbReference>
<dbReference type="GO" id="GO:0008234">
    <property type="term" value="F:cysteine-type peptidase activity"/>
    <property type="evidence" value="ECO:0007669"/>
    <property type="project" value="InterPro"/>
</dbReference>